<keyword evidence="1" id="KW-0328">Glycosyltransferase</keyword>
<evidence type="ECO:0000313" key="1">
    <source>
        <dbReference type="EMBL" id="KAB5885952.1"/>
    </source>
</evidence>
<evidence type="ECO:0000313" key="2">
    <source>
        <dbReference type="Proteomes" id="UP000470200"/>
    </source>
</evidence>
<protein>
    <submittedName>
        <fullName evidence="1">Phosphoribosyltransferase</fullName>
    </submittedName>
</protein>
<gene>
    <name evidence="1" type="ORF">GA629_04580</name>
</gene>
<dbReference type="AlphaFoldDB" id="A0A7J5N8V9"/>
<dbReference type="SUPFAM" id="SSF53271">
    <property type="entry name" value="PRTase-like"/>
    <property type="match status" value="1"/>
</dbReference>
<dbReference type="Proteomes" id="UP000470200">
    <property type="component" value="Unassembled WGS sequence"/>
</dbReference>
<name>A0A7J5N8V9_BIFAD</name>
<dbReference type="InterPro" id="IPR000836">
    <property type="entry name" value="PRTase_dom"/>
</dbReference>
<dbReference type="InterPro" id="IPR029057">
    <property type="entry name" value="PRTase-like"/>
</dbReference>
<organism evidence="1 2">
    <name type="scientific">Bifidobacterium adolescentis</name>
    <dbReference type="NCBI Taxonomy" id="1680"/>
    <lineage>
        <taxon>Bacteria</taxon>
        <taxon>Bacillati</taxon>
        <taxon>Actinomycetota</taxon>
        <taxon>Actinomycetes</taxon>
        <taxon>Bifidobacteriales</taxon>
        <taxon>Bifidobacteriaceae</taxon>
        <taxon>Bifidobacterium</taxon>
    </lineage>
</organism>
<accession>A0A7J5N8V9</accession>
<dbReference type="EMBL" id="WDIP01000003">
    <property type="protein sequence ID" value="KAB5885952.1"/>
    <property type="molecule type" value="Genomic_DNA"/>
</dbReference>
<reference evidence="1 2" key="1">
    <citation type="journal article" date="2019" name="Nat. Med.">
        <title>A library of human gut bacterial isolates paired with longitudinal multiomics data enables mechanistic microbiome research.</title>
        <authorList>
            <person name="Poyet M."/>
            <person name="Groussin M."/>
            <person name="Gibbons S.M."/>
            <person name="Avila-Pacheco J."/>
            <person name="Jiang X."/>
            <person name="Kearney S.M."/>
            <person name="Perrotta A.R."/>
            <person name="Berdy B."/>
            <person name="Zhao S."/>
            <person name="Lieberman T.D."/>
            <person name="Swanson P.K."/>
            <person name="Smith M."/>
            <person name="Roesemann S."/>
            <person name="Alexander J.E."/>
            <person name="Rich S.A."/>
            <person name="Livny J."/>
            <person name="Vlamakis H."/>
            <person name="Clish C."/>
            <person name="Bullock K."/>
            <person name="Deik A."/>
            <person name="Scott J."/>
            <person name="Pierce K.A."/>
            <person name="Xavier R.J."/>
            <person name="Alm E.J."/>
        </authorList>
    </citation>
    <scope>NUCLEOTIDE SEQUENCE [LARGE SCALE GENOMIC DNA]</scope>
    <source>
        <strain evidence="1 2">BIOML-A105</strain>
    </source>
</reference>
<keyword evidence="1" id="KW-0808">Transferase</keyword>
<sequence length="276" mass="30929">MTDTLSVYRNVEHNLNQLVGGFASNVIYSDPSNHICRICGGPKSPNYDLCLQCNRNHARAKNLGSLQLLPYPIRAMVYAPEYSGRKIASQMTKYMYDYKASSTNTEAINVLKYMLMHALIVHRKCLVKLCGGRDVTAWATVPSTQGAPRDNQRHPLNALVYPYMAGIPEIKLVPTGSKARRLSLDTFALAEEYNQSLLQHVLLIDDSWVTRGTVLSAAAAIKQRKALTVTAFCIARIINLDFCHQICPDTELFTSARYEQSYCPWLGKPHSLQECL</sequence>
<dbReference type="CDD" id="cd06223">
    <property type="entry name" value="PRTases_typeI"/>
    <property type="match status" value="1"/>
</dbReference>
<comment type="caution">
    <text evidence="1">The sequence shown here is derived from an EMBL/GenBank/DDBJ whole genome shotgun (WGS) entry which is preliminary data.</text>
</comment>
<dbReference type="GO" id="GO:0016757">
    <property type="term" value="F:glycosyltransferase activity"/>
    <property type="evidence" value="ECO:0007669"/>
    <property type="project" value="UniProtKB-KW"/>
</dbReference>
<proteinExistence type="predicted"/>